<dbReference type="RefSeq" id="WP_013640391.1">
    <property type="nucleotide sequence ID" value="NC_015186.1"/>
</dbReference>
<dbReference type="KEGG" id="amv:ACMV_20510"/>
<reference evidence="1 2" key="1">
    <citation type="submission" date="2010-12" db="EMBL/GenBank/DDBJ databases">
        <title>Whole genome sequence of Acidiphilium multivorum AIU301.</title>
        <authorList>
            <person name="Narita-Yamada S."/>
            <person name="Nakamura S."/>
            <person name="Ito N."/>
            <person name="Takarada H."/>
            <person name="Katano Y."/>
            <person name="Nakazawa H."/>
            <person name="Hosoyama A."/>
            <person name="Yamada R."/>
            <person name="Fujita N."/>
        </authorList>
    </citation>
    <scope>NUCLEOTIDE SEQUENCE [LARGE SCALE GENOMIC DNA]</scope>
    <source>
        <strain evidence="2">DSM 11245 / JCM 8867 / AIU301</strain>
    </source>
</reference>
<accession>F0J038</accession>
<dbReference type="AlphaFoldDB" id="F0J038"/>
<evidence type="ECO:0000313" key="2">
    <source>
        <dbReference type="Proteomes" id="UP000007100"/>
    </source>
</evidence>
<sequence>MLDISEAVAAEHYNRANAIIATEFFHAEMLAATQAANNHARLAKIRRRRE</sequence>
<organism evidence="1 2">
    <name type="scientific">Acidiphilium multivorum (strain DSM 11245 / JCM 8867 / NBRC 100883 / AIU 301)</name>
    <dbReference type="NCBI Taxonomy" id="926570"/>
    <lineage>
        <taxon>Bacteria</taxon>
        <taxon>Pseudomonadati</taxon>
        <taxon>Pseudomonadota</taxon>
        <taxon>Alphaproteobacteria</taxon>
        <taxon>Acetobacterales</taxon>
        <taxon>Acidocellaceae</taxon>
        <taxon>Acidiphilium</taxon>
    </lineage>
</organism>
<name>F0J038_ACIMA</name>
<dbReference type="Proteomes" id="UP000007100">
    <property type="component" value="Chromosome"/>
</dbReference>
<dbReference type="HOGENOM" id="CLU_3113506_0_0_5"/>
<protein>
    <submittedName>
        <fullName evidence="1">Uncharacterized protein</fullName>
    </submittedName>
</protein>
<gene>
    <name evidence="1" type="ordered locus">ACMV_20510</name>
</gene>
<dbReference type="EMBL" id="AP012035">
    <property type="protein sequence ID" value="BAJ81398.1"/>
    <property type="molecule type" value="Genomic_DNA"/>
</dbReference>
<proteinExistence type="predicted"/>
<keyword evidence="2" id="KW-1185">Reference proteome</keyword>
<evidence type="ECO:0000313" key="1">
    <source>
        <dbReference type="EMBL" id="BAJ81398.1"/>
    </source>
</evidence>